<feature type="compositionally biased region" description="Polar residues" evidence="1">
    <location>
        <begin position="420"/>
        <end position="430"/>
    </location>
</feature>
<feature type="region of interest" description="Disordered" evidence="1">
    <location>
        <begin position="1"/>
        <end position="26"/>
    </location>
</feature>
<dbReference type="AlphaFoldDB" id="A0A7S2M055"/>
<dbReference type="EMBL" id="HBGW01069872">
    <property type="protein sequence ID" value="CAD9619573.1"/>
    <property type="molecule type" value="Transcribed_RNA"/>
</dbReference>
<evidence type="ECO:0008006" key="3">
    <source>
        <dbReference type="Google" id="ProtNLM"/>
    </source>
</evidence>
<feature type="compositionally biased region" description="Low complexity" evidence="1">
    <location>
        <begin position="12"/>
        <end position="22"/>
    </location>
</feature>
<accession>A0A7S2M055</accession>
<protein>
    <recommendedName>
        <fullName evidence="3">PDZ domain-containing protein</fullName>
    </recommendedName>
</protein>
<feature type="region of interest" description="Disordered" evidence="1">
    <location>
        <begin position="76"/>
        <end position="138"/>
    </location>
</feature>
<organism evidence="2">
    <name type="scientific">Zooxanthella nutricula</name>
    <dbReference type="NCBI Taxonomy" id="1333877"/>
    <lineage>
        <taxon>Eukaryota</taxon>
        <taxon>Sar</taxon>
        <taxon>Alveolata</taxon>
        <taxon>Dinophyceae</taxon>
        <taxon>Peridiniales</taxon>
        <taxon>Peridiniales incertae sedis</taxon>
        <taxon>Zooxanthella</taxon>
    </lineage>
</organism>
<feature type="compositionally biased region" description="Low complexity" evidence="1">
    <location>
        <begin position="399"/>
        <end position="418"/>
    </location>
</feature>
<sequence>MAQASERRPMRRSAAAALLPASSAPPPRWPAGLGAMLFGTCSSLCRKEEDGSAQVTIVRLDGQSCGLSDRWCFGLPPDMPQERQRGQPDDPPMPRTTTRAISLDEETDVDTTSNPEVVTEDGAPKCATPPPAGRAVTRGGSLDMGAVVAKLSRLSEDLELNPELALEDFPQLVVAVPATWPGQGSSVVGAHPAGSCGLAAAALGGKAAVGNRSLSVEAVQPPAQNVPEEPTQATLWSASQRGQLRRPCPPAVRAASADPLPPHVHLRPAKTFRVRPMSEGLADAAPELESFRSPEGGALKLTRIGAMLEKWNAAHRHLEARPGDFVVQVGGVAGAPQQLRAALEEATRVKGCEVELTVKRVVGQTMPVPSASQVKPPSRTLLQRLSSRGGGFSKLSKGSTASVSSTASTAAAPSSAVSELSLSQAPSSTA</sequence>
<evidence type="ECO:0000256" key="1">
    <source>
        <dbReference type="SAM" id="MobiDB-lite"/>
    </source>
</evidence>
<gene>
    <name evidence="2" type="ORF">BRAN1462_LOCUS44548</name>
</gene>
<reference evidence="2" key="1">
    <citation type="submission" date="2021-01" db="EMBL/GenBank/DDBJ databases">
        <authorList>
            <person name="Corre E."/>
            <person name="Pelletier E."/>
            <person name="Niang G."/>
            <person name="Scheremetjew M."/>
            <person name="Finn R."/>
            <person name="Kale V."/>
            <person name="Holt S."/>
            <person name="Cochrane G."/>
            <person name="Meng A."/>
            <person name="Brown T."/>
            <person name="Cohen L."/>
        </authorList>
    </citation>
    <scope>NUCLEOTIDE SEQUENCE</scope>
    <source>
        <strain evidence="2">RCC3387</strain>
    </source>
</reference>
<feature type="region of interest" description="Disordered" evidence="1">
    <location>
        <begin position="384"/>
        <end position="430"/>
    </location>
</feature>
<feature type="region of interest" description="Disordered" evidence="1">
    <location>
        <begin position="238"/>
        <end position="263"/>
    </location>
</feature>
<proteinExistence type="predicted"/>
<evidence type="ECO:0000313" key="2">
    <source>
        <dbReference type="EMBL" id="CAD9619573.1"/>
    </source>
</evidence>
<name>A0A7S2M055_9DINO</name>